<dbReference type="EMBL" id="CP098502">
    <property type="protein sequence ID" value="UTI65029.1"/>
    <property type="molecule type" value="Genomic_DNA"/>
</dbReference>
<feature type="chain" id="PRO_5045857880" description="Secreted protein" evidence="3">
    <location>
        <begin position="43"/>
        <end position="219"/>
    </location>
</feature>
<keyword evidence="2" id="KW-0812">Transmembrane</keyword>
<evidence type="ECO:0000256" key="1">
    <source>
        <dbReference type="SAM" id="MobiDB-lite"/>
    </source>
</evidence>
<organism evidence="4 5">
    <name type="scientific">Paraconexibacter antarcticus</name>
    <dbReference type="NCBI Taxonomy" id="2949664"/>
    <lineage>
        <taxon>Bacteria</taxon>
        <taxon>Bacillati</taxon>
        <taxon>Actinomycetota</taxon>
        <taxon>Thermoleophilia</taxon>
        <taxon>Solirubrobacterales</taxon>
        <taxon>Paraconexibacteraceae</taxon>
        <taxon>Paraconexibacter</taxon>
    </lineage>
</organism>
<gene>
    <name evidence="4" type="ORF">NBH00_02190</name>
</gene>
<feature type="region of interest" description="Disordered" evidence="1">
    <location>
        <begin position="94"/>
        <end position="129"/>
    </location>
</feature>
<keyword evidence="5" id="KW-1185">Reference proteome</keyword>
<keyword evidence="2" id="KW-1133">Transmembrane helix</keyword>
<evidence type="ECO:0000256" key="2">
    <source>
        <dbReference type="SAM" id="Phobius"/>
    </source>
</evidence>
<keyword evidence="3" id="KW-0732">Signal</keyword>
<feature type="transmembrane region" description="Helical" evidence="2">
    <location>
        <begin position="188"/>
        <end position="207"/>
    </location>
</feature>
<evidence type="ECO:0000256" key="3">
    <source>
        <dbReference type="SAM" id="SignalP"/>
    </source>
</evidence>
<protein>
    <recommendedName>
        <fullName evidence="6">Secreted protein</fullName>
    </recommendedName>
</protein>
<proteinExistence type="predicted"/>
<keyword evidence="2" id="KW-0472">Membrane</keyword>
<evidence type="ECO:0008006" key="6">
    <source>
        <dbReference type="Google" id="ProtNLM"/>
    </source>
</evidence>
<name>A0ABY5DTW4_9ACTN</name>
<dbReference type="Proteomes" id="UP001056035">
    <property type="component" value="Chromosome"/>
</dbReference>
<feature type="compositionally biased region" description="Gly residues" evidence="1">
    <location>
        <begin position="94"/>
        <end position="128"/>
    </location>
</feature>
<accession>A0ABY5DTW4</accession>
<sequence length="219" mass="21848">MKTLRTTRTSSPRARQTRSRVRSCLAVAVLTASVAAPTAAFASGSAVISDCATDGKLDKKYSAADYANALKHIPTDVDEYTNCRDVIRRGQLGLGGSSGSGGTGGGTGAAAGGPAAGTTGTPGGGAATGNGLNAYDQALATASPQERASVGQVAQKPPAAFEVGGRQVRADSLSHGDLSSLNSLPTPLVVVLVLLGLGAIAAAVSPVRTFVRTRVQRTA</sequence>
<evidence type="ECO:0000313" key="5">
    <source>
        <dbReference type="Proteomes" id="UP001056035"/>
    </source>
</evidence>
<feature type="signal peptide" evidence="3">
    <location>
        <begin position="1"/>
        <end position="42"/>
    </location>
</feature>
<reference evidence="4 5" key="1">
    <citation type="submission" date="2022-06" db="EMBL/GenBank/DDBJ databases">
        <title>Paraconexibacter antarcticus.</title>
        <authorList>
            <person name="Kim C.S."/>
        </authorList>
    </citation>
    <scope>NUCLEOTIDE SEQUENCE [LARGE SCALE GENOMIC DNA]</scope>
    <source>
        <strain evidence="4 5">02-257</strain>
    </source>
</reference>
<dbReference type="RefSeq" id="WP_254571721.1">
    <property type="nucleotide sequence ID" value="NZ_CP098502.1"/>
</dbReference>
<evidence type="ECO:0000313" key="4">
    <source>
        <dbReference type="EMBL" id="UTI65029.1"/>
    </source>
</evidence>